<feature type="transmembrane region" description="Helical" evidence="1">
    <location>
        <begin position="82"/>
        <end position="101"/>
    </location>
</feature>
<feature type="transmembrane region" description="Helical" evidence="1">
    <location>
        <begin position="426"/>
        <end position="445"/>
    </location>
</feature>
<dbReference type="Proteomes" id="UP000186341">
    <property type="component" value="Unassembled WGS sequence"/>
</dbReference>
<keyword evidence="3" id="KW-1185">Reference proteome</keyword>
<name>A0A1U7NDS8_9FIRM</name>
<organism evidence="2 3">
    <name type="scientific">Ileibacterium valens</name>
    <dbReference type="NCBI Taxonomy" id="1862668"/>
    <lineage>
        <taxon>Bacteria</taxon>
        <taxon>Bacillati</taxon>
        <taxon>Bacillota</taxon>
        <taxon>Erysipelotrichia</taxon>
        <taxon>Erysipelotrichales</taxon>
        <taxon>Erysipelotrichaceae</taxon>
        <taxon>Ileibacterium</taxon>
    </lineage>
</organism>
<dbReference type="GeneID" id="82203571"/>
<gene>
    <name evidence="2" type="ORF">BO222_10455</name>
</gene>
<dbReference type="AlphaFoldDB" id="A0A1U7NDS8"/>
<feature type="transmembrane region" description="Helical" evidence="1">
    <location>
        <begin position="169"/>
        <end position="189"/>
    </location>
</feature>
<evidence type="ECO:0008006" key="4">
    <source>
        <dbReference type="Google" id="ProtNLM"/>
    </source>
</evidence>
<evidence type="ECO:0000256" key="1">
    <source>
        <dbReference type="SAM" id="Phobius"/>
    </source>
</evidence>
<evidence type="ECO:0000313" key="2">
    <source>
        <dbReference type="EMBL" id="OLU37520.1"/>
    </source>
</evidence>
<feature type="transmembrane region" description="Helical" evidence="1">
    <location>
        <begin position="219"/>
        <end position="239"/>
    </location>
</feature>
<evidence type="ECO:0000313" key="3">
    <source>
        <dbReference type="Proteomes" id="UP000186341"/>
    </source>
</evidence>
<keyword evidence="1" id="KW-1133">Transmembrane helix</keyword>
<dbReference type="RefSeq" id="WP_075820762.1">
    <property type="nucleotide sequence ID" value="NZ_CAPNHH010000006.1"/>
</dbReference>
<dbReference type="OrthoDB" id="2085113at2"/>
<dbReference type="EMBL" id="MPJW01000199">
    <property type="protein sequence ID" value="OLU37520.1"/>
    <property type="molecule type" value="Genomic_DNA"/>
</dbReference>
<accession>A0A1U7NDS8</accession>
<feature type="transmembrane region" description="Helical" evidence="1">
    <location>
        <begin position="130"/>
        <end position="149"/>
    </location>
</feature>
<feature type="transmembrane region" description="Helical" evidence="1">
    <location>
        <begin position="364"/>
        <end position="380"/>
    </location>
</feature>
<comment type="caution">
    <text evidence="2">The sequence shown here is derived from an EMBL/GenBank/DDBJ whole genome shotgun (WGS) entry which is preliminary data.</text>
</comment>
<feature type="transmembrane region" description="Helical" evidence="1">
    <location>
        <begin position="12"/>
        <end position="38"/>
    </location>
</feature>
<feature type="transmembrane region" description="Helical" evidence="1">
    <location>
        <begin position="50"/>
        <end position="70"/>
    </location>
</feature>
<feature type="transmembrane region" description="Helical" evidence="1">
    <location>
        <begin position="337"/>
        <end position="357"/>
    </location>
</feature>
<reference evidence="2 3" key="1">
    <citation type="submission" date="2016-11" db="EMBL/GenBank/DDBJ databases">
        <title>Description of two novel members of the family Erysipelotrichaceae: Ileibacterium lipovorans gen. nov., sp. nov. and Dubosiella newyorkensis, gen. nov., sp. nov.</title>
        <authorList>
            <person name="Cox L.M."/>
            <person name="Sohn J."/>
            <person name="Tyrrell K.L."/>
            <person name="Citron D.M."/>
            <person name="Lawson P.A."/>
            <person name="Patel N.B."/>
            <person name="Iizumi T."/>
            <person name="Perez-Perez G.I."/>
            <person name="Goldstein E.J."/>
            <person name="Blaser M.J."/>
        </authorList>
    </citation>
    <scope>NUCLEOTIDE SEQUENCE [LARGE SCALE GENOMIC DNA]</scope>
    <source>
        <strain evidence="2 3">NYU-BL-A3</strain>
    </source>
</reference>
<sequence>MIKKISTFIENHYSTLVCLCISAYFVCALEVSTMIHYLPVLPLLLKLVRYAIYAALLILWGVEFCSRELVSKFSDFFSKFTLWLVNHLFFCLIAFIAIMIYLTSGSLIPFALLLMFGVMQYVKTEKVLKWIFFTQTITAVGIILLSLVGVIENLGYPTFLRGIRYSFGYIFPLELHVHFLILSLMYLYLYPKQHGWKSFLGISVLNFVLYHFTIARTSFILAEFAAIMSLIIALLPSRFKDSLCRWKSWRYLIPGLTVFVFLFFIFLCLAYNPDLLAWERLDDMLSGRLRLGQSALQTYPLTLFGQTVKWLGSGGPEGVYVWESAYNYVDNSYIKDLIDNGIIFWTLEILGYIWLQLRMLRSKNLMGFTIIWVFFILGMMEPRLVLIPFNFLLLLFGPACLASNVQVETWISKLSWIRDKTRELSVWQKALFVSLLGILLVFGFFRLREQRIRLAREKFADQLIDHRDQYTRELWMSESSESEDPFNWRSTIYKAVESTDSYEKKVYQFDKRNLSDEAFGKISELDEQTIERIYQKLVNNQQGSEAKTLNEIKNEVEKARLELE</sequence>
<keyword evidence="1" id="KW-0472">Membrane</keyword>
<keyword evidence="1" id="KW-0812">Transmembrane</keyword>
<proteinExistence type="predicted"/>
<protein>
    <recommendedName>
        <fullName evidence="4">O-antigen polymerase</fullName>
    </recommendedName>
</protein>
<feature type="transmembrane region" description="Helical" evidence="1">
    <location>
        <begin position="251"/>
        <end position="272"/>
    </location>
</feature>